<keyword evidence="2" id="KW-1185">Reference proteome</keyword>
<protein>
    <submittedName>
        <fullName evidence="1">Uncharacterized protein</fullName>
    </submittedName>
</protein>
<proteinExistence type="predicted"/>
<organism evidence="1 2">
    <name type="scientific">Kitasatospora griseola</name>
    <name type="common">Streptomyces griseolosporeus</name>
    <dbReference type="NCBI Taxonomy" id="2064"/>
    <lineage>
        <taxon>Bacteria</taxon>
        <taxon>Bacillati</taxon>
        <taxon>Actinomycetota</taxon>
        <taxon>Actinomycetes</taxon>
        <taxon>Kitasatosporales</taxon>
        <taxon>Streptomycetaceae</taxon>
        <taxon>Kitasatospora</taxon>
    </lineage>
</organism>
<dbReference type="EMBL" id="JXZB01000002">
    <property type="protein sequence ID" value="KIQ65387.1"/>
    <property type="molecule type" value="Genomic_DNA"/>
</dbReference>
<dbReference type="Proteomes" id="UP000032066">
    <property type="component" value="Unassembled WGS sequence"/>
</dbReference>
<dbReference type="STRING" id="2064.TR51_15880"/>
<reference evidence="1 2" key="1">
    <citation type="submission" date="2015-02" db="EMBL/GenBank/DDBJ databases">
        <title>Draft genome sequence of Kitasatospora griseola MF730-N6, a bafilomycin, terpentecin and satosporin producer.</title>
        <authorList>
            <person name="Arens J.C."/>
            <person name="Haltli B."/>
            <person name="Kerr R.G."/>
        </authorList>
    </citation>
    <scope>NUCLEOTIDE SEQUENCE [LARGE SCALE GENOMIC DNA]</scope>
    <source>
        <strain evidence="1 2">MF730-N6</strain>
    </source>
</reference>
<dbReference type="RefSeq" id="WP_043911653.1">
    <property type="nucleotide sequence ID" value="NZ_JXZB01000002.1"/>
</dbReference>
<gene>
    <name evidence="1" type="ORF">TR51_15880</name>
</gene>
<name>A0A0D0PYH9_KITGR</name>
<sequence length="102" mass="10557">MGYDPMFAVRRAAEAVAEAAKDVAGGHAAWDRPTDAVNSLEQMEKLTVALADLLRQQADALPGLTADPQAGDAAKLVSEAAATAAKLVEQIRKAGGTARSVR</sequence>
<dbReference type="PATRIC" id="fig|2064.6.peg.3406"/>
<accession>A0A0D0PYH9</accession>
<evidence type="ECO:0000313" key="2">
    <source>
        <dbReference type="Proteomes" id="UP000032066"/>
    </source>
</evidence>
<comment type="caution">
    <text evidence="1">The sequence shown here is derived from an EMBL/GenBank/DDBJ whole genome shotgun (WGS) entry which is preliminary data.</text>
</comment>
<dbReference type="AlphaFoldDB" id="A0A0D0PYH9"/>
<evidence type="ECO:0000313" key="1">
    <source>
        <dbReference type="EMBL" id="KIQ65387.1"/>
    </source>
</evidence>